<reference evidence="1" key="1">
    <citation type="submission" date="2021-02" db="EMBL/GenBank/DDBJ databases">
        <authorList>
            <person name="Nowell W R."/>
        </authorList>
    </citation>
    <scope>NUCLEOTIDE SEQUENCE</scope>
</reference>
<name>A0A815XT02_9BILA</name>
<dbReference type="EMBL" id="CAJNOQ010028448">
    <property type="protein sequence ID" value="CAF1561653.1"/>
    <property type="molecule type" value="Genomic_DNA"/>
</dbReference>
<organism evidence="1 3">
    <name type="scientific">Didymodactylos carnosus</name>
    <dbReference type="NCBI Taxonomy" id="1234261"/>
    <lineage>
        <taxon>Eukaryota</taxon>
        <taxon>Metazoa</taxon>
        <taxon>Spiralia</taxon>
        <taxon>Gnathifera</taxon>
        <taxon>Rotifera</taxon>
        <taxon>Eurotatoria</taxon>
        <taxon>Bdelloidea</taxon>
        <taxon>Philodinida</taxon>
        <taxon>Philodinidae</taxon>
        <taxon>Didymodactylos</taxon>
    </lineage>
</organism>
<dbReference type="AlphaFoldDB" id="A0A815XT02"/>
<feature type="non-terminal residue" evidence="1">
    <location>
        <position position="24"/>
    </location>
</feature>
<protein>
    <submittedName>
        <fullName evidence="1">Uncharacterized protein</fullName>
    </submittedName>
</protein>
<comment type="caution">
    <text evidence="1">The sequence shown here is derived from an EMBL/GenBank/DDBJ whole genome shotgun (WGS) entry which is preliminary data.</text>
</comment>
<dbReference type="Proteomes" id="UP000681722">
    <property type="component" value="Unassembled WGS sequence"/>
</dbReference>
<proteinExistence type="predicted"/>
<sequence>MLGAINSTFTGAPAFLRFALTKLA</sequence>
<keyword evidence="3" id="KW-1185">Reference proteome</keyword>
<dbReference type="EMBL" id="CAJOBC010094205">
    <property type="protein sequence ID" value="CAF4423189.1"/>
    <property type="molecule type" value="Genomic_DNA"/>
</dbReference>
<gene>
    <name evidence="1" type="ORF">GPM918_LOCUS39802</name>
    <name evidence="2" type="ORF">SRO942_LOCUS40707</name>
</gene>
<dbReference type="Proteomes" id="UP000663829">
    <property type="component" value="Unassembled WGS sequence"/>
</dbReference>
<evidence type="ECO:0000313" key="3">
    <source>
        <dbReference type="Proteomes" id="UP000663829"/>
    </source>
</evidence>
<accession>A0A815XT02</accession>
<evidence type="ECO:0000313" key="2">
    <source>
        <dbReference type="EMBL" id="CAF4423189.1"/>
    </source>
</evidence>
<evidence type="ECO:0000313" key="1">
    <source>
        <dbReference type="EMBL" id="CAF1561653.1"/>
    </source>
</evidence>